<gene>
    <name evidence="2" type="ORF">DC045_18565</name>
</gene>
<keyword evidence="1" id="KW-0472">Membrane</keyword>
<dbReference type="Proteomes" id="UP000263489">
    <property type="component" value="Unassembled WGS sequence"/>
</dbReference>
<feature type="non-terminal residue" evidence="2">
    <location>
        <position position="1"/>
    </location>
</feature>
<protein>
    <submittedName>
        <fullName evidence="2">Electron transport complex subunit RsxE</fullName>
    </submittedName>
</protein>
<organism evidence="2 3">
    <name type="scientific">Marinobacter adhaerens</name>
    <dbReference type="NCBI Taxonomy" id="1033846"/>
    <lineage>
        <taxon>Bacteria</taxon>
        <taxon>Pseudomonadati</taxon>
        <taxon>Pseudomonadota</taxon>
        <taxon>Gammaproteobacteria</taxon>
        <taxon>Pseudomonadales</taxon>
        <taxon>Marinobacteraceae</taxon>
        <taxon>Marinobacter</taxon>
    </lineage>
</organism>
<feature type="transmembrane region" description="Helical" evidence="1">
    <location>
        <begin position="12"/>
        <end position="31"/>
    </location>
</feature>
<keyword evidence="1" id="KW-1133">Transmembrane helix</keyword>
<reference evidence="2 3" key="1">
    <citation type="journal article" date="2018" name="Nat. Biotechnol.">
        <title>A standardized bacterial taxonomy based on genome phylogeny substantially revises the tree of life.</title>
        <authorList>
            <person name="Parks D.H."/>
            <person name="Chuvochina M."/>
            <person name="Waite D.W."/>
            <person name="Rinke C."/>
            <person name="Skarshewski A."/>
            <person name="Chaumeil P.A."/>
            <person name="Hugenholtz P."/>
        </authorList>
    </citation>
    <scope>NUCLEOTIDE SEQUENCE [LARGE SCALE GENOMIC DNA]</scope>
    <source>
        <strain evidence="2">UBA9380</strain>
    </source>
</reference>
<dbReference type="AlphaFoldDB" id="A0A352IXT2"/>
<sequence length="65" mass="7180">WVIRPFDNYPDMLFMILPPGAFIGLGLLIALKNGIDNHLEERRKAHEPAPVAAGSKRVRVTGNVS</sequence>
<evidence type="ECO:0000313" key="3">
    <source>
        <dbReference type="Proteomes" id="UP000263489"/>
    </source>
</evidence>
<accession>A0A352IXT2</accession>
<comment type="caution">
    <text evidence="2">The sequence shown here is derived from an EMBL/GenBank/DDBJ whole genome shotgun (WGS) entry which is preliminary data.</text>
</comment>
<name>A0A352IXT2_9GAMM</name>
<proteinExistence type="predicted"/>
<dbReference type="EMBL" id="DNNA01000293">
    <property type="protein sequence ID" value="HBC36265.1"/>
    <property type="molecule type" value="Genomic_DNA"/>
</dbReference>
<evidence type="ECO:0000256" key="1">
    <source>
        <dbReference type="SAM" id="Phobius"/>
    </source>
</evidence>
<evidence type="ECO:0000313" key="2">
    <source>
        <dbReference type="EMBL" id="HBC36265.1"/>
    </source>
</evidence>
<keyword evidence="1" id="KW-0812">Transmembrane</keyword>